<evidence type="ECO:0000256" key="1">
    <source>
        <dbReference type="SAM" id="MobiDB-lite"/>
    </source>
</evidence>
<name>A0AAJ0MKH6_9PEZI</name>
<proteinExistence type="predicted"/>
<keyword evidence="3" id="KW-1185">Reference proteome</keyword>
<organism evidence="2 3">
    <name type="scientific">Lasiosphaeria hispida</name>
    <dbReference type="NCBI Taxonomy" id="260671"/>
    <lineage>
        <taxon>Eukaryota</taxon>
        <taxon>Fungi</taxon>
        <taxon>Dikarya</taxon>
        <taxon>Ascomycota</taxon>
        <taxon>Pezizomycotina</taxon>
        <taxon>Sordariomycetes</taxon>
        <taxon>Sordariomycetidae</taxon>
        <taxon>Sordariales</taxon>
        <taxon>Lasiosphaeriaceae</taxon>
        <taxon>Lasiosphaeria</taxon>
    </lineage>
</organism>
<evidence type="ECO:0000313" key="2">
    <source>
        <dbReference type="EMBL" id="KAK3363825.1"/>
    </source>
</evidence>
<evidence type="ECO:0000313" key="3">
    <source>
        <dbReference type="Proteomes" id="UP001275084"/>
    </source>
</evidence>
<protein>
    <submittedName>
        <fullName evidence="2">Uncharacterized protein</fullName>
    </submittedName>
</protein>
<accession>A0AAJ0MKH6</accession>
<dbReference type="Proteomes" id="UP001275084">
    <property type="component" value="Unassembled WGS sequence"/>
</dbReference>
<feature type="region of interest" description="Disordered" evidence="1">
    <location>
        <begin position="163"/>
        <end position="192"/>
    </location>
</feature>
<dbReference type="AlphaFoldDB" id="A0AAJ0MKH6"/>
<dbReference type="EMBL" id="JAUIQD010000001">
    <property type="protein sequence ID" value="KAK3363825.1"/>
    <property type="molecule type" value="Genomic_DNA"/>
</dbReference>
<reference evidence="2" key="2">
    <citation type="submission" date="2023-06" db="EMBL/GenBank/DDBJ databases">
        <authorList>
            <consortium name="Lawrence Berkeley National Laboratory"/>
            <person name="Haridas S."/>
            <person name="Hensen N."/>
            <person name="Bonometti L."/>
            <person name="Westerberg I."/>
            <person name="Brannstrom I.O."/>
            <person name="Guillou S."/>
            <person name="Cros-Aarteil S."/>
            <person name="Calhoun S."/>
            <person name="Kuo A."/>
            <person name="Mondo S."/>
            <person name="Pangilinan J."/>
            <person name="Riley R."/>
            <person name="Labutti K."/>
            <person name="Andreopoulos B."/>
            <person name="Lipzen A."/>
            <person name="Chen C."/>
            <person name="Yanf M."/>
            <person name="Daum C."/>
            <person name="Ng V."/>
            <person name="Clum A."/>
            <person name="Steindorff A."/>
            <person name="Ohm R."/>
            <person name="Martin F."/>
            <person name="Silar P."/>
            <person name="Natvig D."/>
            <person name="Lalanne C."/>
            <person name="Gautier V."/>
            <person name="Ament-Velasquez S.L."/>
            <person name="Kruys A."/>
            <person name="Hutchinson M.I."/>
            <person name="Powell A.J."/>
            <person name="Barry K."/>
            <person name="Miller A.N."/>
            <person name="Grigoriev I.V."/>
            <person name="Debuchy R."/>
            <person name="Gladieux P."/>
            <person name="Thoren M.H."/>
            <person name="Johannesson H."/>
        </authorList>
    </citation>
    <scope>NUCLEOTIDE SEQUENCE</scope>
    <source>
        <strain evidence="2">CBS 955.72</strain>
    </source>
</reference>
<gene>
    <name evidence="2" type="ORF">B0T25DRAFT_627841</name>
</gene>
<sequence>MDMSSDITSNHTATLGRKRREDDGDKALVLIHETTEWISGLLGERKDDGTSEGRRVMSPATEASLRLLLEKYTKAAEADPATRERLTRDIALETIRKEVARRLQVDEKYLEARTKLESLMKDAWYLRYSDYHATNLAALRGEARDMVKKAKLAAAAAKMRSDKEAKEFGKKTAPKGHGGDSSSTPAPPPLTDEEKALHHFVSTRWIELDKLFDLEEQRAKRAKRNPSDPSVSTPLSDLLLSLVCIVSNTAYKGTRASMKLYAARNEVAHTHIDELARTKQWLKLADRIVEDLYALETEKLITKEQRAATKAAIWYKIGLHFEVFDLDEDYFTVSAMKAWPLDDKGKALRTSVRPASTWRVEPVDLDEEGSVGSVDTVVHHLVVDIEAEAETEAAAGTSSSQGGS</sequence>
<reference evidence="2" key="1">
    <citation type="journal article" date="2023" name="Mol. Phylogenet. Evol.">
        <title>Genome-scale phylogeny and comparative genomics of the fungal order Sordariales.</title>
        <authorList>
            <person name="Hensen N."/>
            <person name="Bonometti L."/>
            <person name="Westerberg I."/>
            <person name="Brannstrom I.O."/>
            <person name="Guillou S."/>
            <person name="Cros-Aarteil S."/>
            <person name="Calhoun S."/>
            <person name="Haridas S."/>
            <person name="Kuo A."/>
            <person name="Mondo S."/>
            <person name="Pangilinan J."/>
            <person name="Riley R."/>
            <person name="LaButti K."/>
            <person name="Andreopoulos B."/>
            <person name="Lipzen A."/>
            <person name="Chen C."/>
            <person name="Yan M."/>
            <person name="Daum C."/>
            <person name="Ng V."/>
            <person name="Clum A."/>
            <person name="Steindorff A."/>
            <person name="Ohm R.A."/>
            <person name="Martin F."/>
            <person name="Silar P."/>
            <person name="Natvig D.O."/>
            <person name="Lalanne C."/>
            <person name="Gautier V."/>
            <person name="Ament-Velasquez S.L."/>
            <person name="Kruys A."/>
            <person name="Hutchinson M.I."/>
            <person name="Powell A.J."/>
            <person name="Barry K."/>
            <person name="Miller A.N."/>
            <person name="Grigoriev I.V."/>
            <person name="Debuchy R."/>
            <person name="Gladieux P."/>
            <person name="Hiltunen Thoren M."/>
            <person name="Johannesson H."/>
        </authorList>
    </citation>
    <scope>NUCLEOTIDE SEQUENCE</scope>
    <source>
        <strain evidence="2">CBS 955.72</strain>
    </source>
</reference>
<comment type="caution">
    <text evidence="2">The sequence shown here is derived from an EMBL/GenBank/DDBJ whole genome shotgun (WGS) entry which is preliminary data.</text>
</comment>